<protein>
    <submittedName>
        <fullName evidence="2">DNA-binding transcriptional activator FeaR</fullName>
    </submittedName>
</protein>
<feature type="domain" description="Transcription regulator HTH AraC- type ligand binding" evidence="1">
    <location>
        <begin position="12"/>
        <end position="163"/>
    </location>
</feature>
<evidence type="ECO:0000313" key="3">
    <source>
        <dbReference type="Proteomes" id="UP000254428"/>
    </source>
</evidence>
<dbReference type="AlphaFoldDB" id="A0A376P538"/>
<evidence type="ECO:0000259" key="1">
    <source>
        <dbReference type="Pfam" id="PF14525"/>
    </source>
</evidence>
<dbReference type="InterPro" id="IPR035418">
    <property type="entry name" value="AraC-bd_2"/>
</dbReference>
<organism evidence="2 3">
    <name type="scientific">Escherichia coli</name>
    <dbReference type="NCBI Taxonomy" id="562"/>
    <lineage>
        <taxon>Bacteria</taxon>
        <taxon>Pseudomonadati</taxon>
        <taxon>Pseudomonadota</taxon>
        <taxon>Gammaproteobacteria</taxon>
        <taxon>Enterobacterales</taxon>
        <taxon>Enterobacteriaceae</taxon>
        <taxon>Escherichia</taxon>
    </lineage>
</organism>
<accession>A0A376P538</accession>
<dbReference type="GO" id="GO:0003677">
    <property type="term" value="F:DNA binding"/>
    <property type="evidence" value="ECO:0007669"/>
    <property type="project" value="UniProtKB-KW"/>
</dbReference>
<gene>
    <name evidence="2" type="primary">feaR_2</name>
    <name evidence="2" type="ORF">NCTC11341_05341</name>
</gene>
<dbReference type="Proteomes" id="UP000254428">
    <property type="component" value="Unassembled WGS sequence"/>
</dbReference>
<dbReference type="NCBIfam" id="NF007243">
    <property type="entry name" value="PRK09685.1"/>
    <property type="match status" value="1"/>
</dbReference>
<dbReference type="EMBL" id="UGBT01000002">
    <property type="protein sequence ID" value="STH73625.1"/>
    <property type="molecule type" value="Genomic_DNA"/>
</dbReference>
<reference evidence="2 3" key="1">
    <citation type="submission" date="2018-06" db="EMBL/GenBank/DDBJ databases">
        <authorList>
            <consortium name="Pathogen Informatics"/>
            <person name="Doyle S."/>
        </authorList>
    </citation>
    <scope>NUCLEOTIDE SEQUENCE [LARGE SCALE GENOMIC DNA]</scope>
    <source>
        <strain evidence="2 3">NCTC11341</strain>
    </source>
</reference>
<evidence type="ECO:0000313" key="2">
    <source>
        <dbReference type="EMBL" id="STH73625.1"/>
    </source>
</evidence>
<dbReference type="Pfam" id="PF14525">
    <property type="entry name" value="AraC_binding_2"/>
    <property type="match status" value="1"/>
</dbReference>
<keyword evidence="2" id="KW-0238">DNA-binding</keyword>
<proteinExistence type="predicted"/>
<sequence length="203" mass="23505">MNPAVDNEFQQWLSQINQVCGNFTGHLLTERYTGVLDTHFAKGLKLSTVTTSGVNLSRTWQEVKGSDDAWFYTVFQLSGQAIMEQDERQVQIGAGDITLLDASRPCSLYWQESSKQISLLLPRTLLEQYFPHQKPVCAERLDADLPMVQLSHRLLQESMNNPHFLKQKVKLRYRRWCVCCARYFISGNLFNLVVNVSFKKWLR</sequence>
<name>A0A376P538_ECOLX</name>